<evidence type="ECO:0000256" key="2">
    <source>
        <dbReference type="ARBA" id="ARBA00022898"/>
    </source>
</evidence>
<evidence type="ECO:0000256" key="4">
    <source>
        <dbReference type="RuleBase" id="RU000382"/>
    </source>
</evidence>
<dbReference type="InterPro" id="IPR015424">
    <property type="entry name" value="PyrdxlP-dep_Trfase"/>
</dbReference>
<dbReference type="Gene3D" id="3.40.640.10">
    <property type="entry name" value="Type I PLP-dependent aspartate aminotransferase-like (Major domain)"/>
    <property type="match status" value="1"/>
</dbReference>
<dbReference type="Pfam" id="PF00282">
    <property type="entry name" value="Pyridoxal_deC"/>
    <property type="match status" value="1"/>
</dbReference>
<dbReference type="SUPFAM" id="SSF53383">
    <property type="entry name" value="PLP-dependent transferases"/>
    <property type="match status" value="1"/>
</dbReference>
<comment type="caution">
    <text evidence="5">The sequence shown here is derived from an EMBL/GenBank/DDBJ whole genome shotgun (WGS) entry which is preliminary data.</text>
</comment>
<dbReference type="PANTHER" id="PTHR42735">
    <property type="match status" value="1"/>
</dbReference>
<accession>A0ABR6XPX0</accession>
<dbReference type="EMBL" id="JACOFU010000003">
    <property type="protein sequence ID" value="MBC3831551.1"/>
    <property type="molecule type" value="Genomic_DNA"/>
</dbReference>
<dbReference type="PANTHER" id="PTHR42735:SF6">
    <property type="entry name" value="SPHINGOSINE-1-PHOSPHATE LYASE 1"/>
    <property type="match status" value="1"/>
</dbReference>
<dbReference type="Proteomes" id="UP000643610">
    <property type="component" value="Unassembled WGS sequence"/>
</dbReference>
<reference evidence="5 6" key="1">
    <citation type="submission" date="2020-08" db="EMBL/GenBank/DDBJ databases">
        <title>Novel species isolated from subtropical streams in China.</title>
        <authorList>
            <person name="Lu H."/>
        </authorList>
    </citation>
    <scope>NUCLEOTIDE SEQUENCE [LARGE SCALE GENOMIC DNA]</scope>
    <source>
        <strain evidence="5 6">KCTC 52442</strain>
    </source>
</reference>
<dbReference type="GO" id="GO:0008483">
    <property type="term" value="F:transaminase activity"/>
    <property type="evidence" value="ECO:0007669"/>
    <property type="project" value="UniProtKB-KW"/>
</dbReference>
<evidence type="ECO:0000256" key="3">
    <source>
        <dbReference type="ARBA" id="ARBA00023239"/>
    </source>
</evidence>
<keyword evidence="2 4" id="KW-0663">Pyridoxal phosphate</keyword>
<dbReference type="RefSeq" id="WP_186890601.1">
    <property type="nucleotide sequence ID" value="NZ_JACOFU010000003.1"/>
</dbReference>
<name>A0ABR6XPX0_9BURK</name>
<evidence type="ECO:0000313" key="5">
    <source>
        <dbReference type="EMBL" id="MBC3831551.1"/>
    </source>
</evidence>
<keyword evidence="5" id="KW-0808">Transferase</keyword>
<evidence type="ECO:0000256" key="1">
    <source>
        <dbReference type="ARBA" id="ARBA00001933"/>
    </source>
</evidence>
<organism evidence="5 6">
    <name type="scientific">Undibacterium amnicola</name>
    <dbReference type="NCBI Taxonomy" id="1834038"/>
    <lineage>
        <taxon>Bacteria</taxon>
        <taxon>Pseudomonadati</taxon>
        <taxon>Pseudomonadota</taxon>
        <taxon>Betaproteobacteria</taxon>
        <taxon>Burkholderiales</taxon>
        <taxon>Oxalobacteraceae</taxon>
        <taxon>Undibacterium</taxon>
    </lineage>
</organism>
<sequence length="403" mass="43015">MHRCDSSFIDTEGLTQALKLMTSRSTEVSDLPANLPSAGLGEIPVLNLLAPQILGNAAQLGAHTSMAHMDPPTPWITWAMAMWNASLNQNLLHEATSPFATQAEKQVLDWLVPFFGMQGGHFCSGSTIANLTGIWAARDVAGVRKVVTSQAAHLSVEKACRLLGLELVKVGLDTQGRLDVDQLPNLENACLVLNAGTTATGAIDLLTLSGAAAWTHVDAAWAGPLRLSPKYSDRLSGIEKADSVAISAHKWLFQPKDSAMIMFRDLSAANQAISFGGGYLAKPNVGVQGSRSAAAIPLLATLLAWGQNGLAQRLEYLMQAADMLAQNIEQTDHLELWNPPQTAVNVFRPRHLSTSEFLAALPAGILSSCVLDGEMWCRSVAANPLVDVDLVTAQIIAASQKRT</sequence>
<dbReference type="Gene3D" id="3.90.1150.170">
    <property type="match status" value="1"/>
</dbReference>
<dbReference type="InterPro" id="IPR015421">
    <property type="entry name" value="PyrdxlP-dep_Trfase_major"/>
</dbReference>
<keyword evidence="3 4" id="KW-0456">Lyase</keyword>
<gene>
    <name evidence="5" type="ORF">H8K33_08515</name>
</gene>
<proteinExistence type="inferred from homology"/>
<comment type="cofactor">
    <cofactor evidence="1 4">
        <name>pyridoxal 5'-phosphate</name>
        <dbReference type="ChEBI" id="CHEBI:597326"/>
    </cofactor>
</comment>
<keyword evidence="6" id="KW-1185">Reference proteome</keyword>
<evidence type="ECO:0000313" key="6">
    <source>
        <dbReference type="Proteomes" id="UP000643610"/>
    </source>
</evidence>
<protein>
    <submittedName>
        <fullName evidence="5">Aspartate aminotransferase family protein</fullName>
    </submittedName>
</protein>
<comment type="similarity">
    <text evidence="4">Belongs to the group II decarboxylase family.</text>
</comment>
<dbReference type="InterPro" id="IPR050477">
    <property type="entry name" value="GrpII_AminoAcid_Decarb"/>
</dbReference>
<keyword evidence="5" id="KW-0032">Aminotransferase</keyword>
<dbReference type="InterPro" id="IPR002129">
    <property type="entry name" value="PyrdxlP-dep_de-COase"/>
</dbReference>